<comment type="similarity">
    <text evidence="1">Belongs to the FAH family.</text>
</comment>
<proteinExistence type="inferred from homology"/>
<dbReference type="SUPFAM" id="SSF56529">
    <property type="entry name" value="FAH"/>
    <property type="match status" value="1"/>
</dbReference>
<evidence type="ECO:0000256" key="1">
    <source>
        <dbReference type="ARBA" id="ARBA00010211"/>
    </source>
</evidence>
<sequence length="294" mass="30807">MRFARIGTPGQERPVVQDGAGWHDLGSLTADVDGAFLASDGVARTRAALAAGTLAAVETAGARFAAPVARPSAIVCVGMNYAAHAAESGSAPPEAPVVFLKTPNTVAGPDDTVTIPRGSRRTDWEVELAVVIGSRVSYLDSPEQARAVIAGYAVANDLSERAWQLEESGGQWSKGKCAPGFTPLGPWLVTPDEVDGADVAGLRLRSWVNGEPRQDSTTADLIFGVDVLVHTLSQYLALEPGDVLLTGTPEGVALSGRFPYLRPGDVVETEIDGLGRQRQEYVAWAAEPAAEAHA</sequence>
<evidence type="ECO:0000256" key="2">
    <source>
        <dbReference type="ARBA" id="ARBA00022723"/>
    </source>
</evidence>
<dbReference type="RefSeq" id="WP_377189636.1">
    <property type="nucleotide sequence ID" value="NZ_JBHUOG010000002.1"/>
</dbReference>
<dbReference type="InterPro" id="IPR051121">
    <property type="entry name" value="FAH"/>
</dbReference>
<dbReference type="GO" id="GO:0016787">
    <property type="term" value="F:hydrolase activity"/>
    <property type="evidence" value="ECO:0007669"/>
    <property type="project" value="UniProtKB-KW"/>
</dbReference>
<keyword evidence="4" id="KW-0378">Hydrolase</keyword>
<dbReference type="Gene3D" id="3.90.850.10">
    <property type="entry name" value="Fumarylacetoacetase-like, C-terminal domain"/>
    <property type="match status" value="1"/>
</dbReference>
<comment type="caution">
    <text evidence="4">The sequence shown here is derived from an EMBL/GenBank/DDBJ whole genome shotgun (WGS) entry which is preliminary data.</text>
</comment>
<accession>A0ABW5W2D2</accession>
<reference evidence="5" key="1">
    <citation type="journal article" date="2019" name="Int. J. Syst. Evol. Microbiol.">
        <title>The Global Catalogue of Microorganisms (GCM) 10K type strain sequencing project: providing services to taxonomists for standard genome sequencing and annotation.</title>
        <authorList>
            <consortium name="The Broad Institute Genomics Platform"/>
            <consortium name="The Broad Institute Genome Sequencing Center for Infectious Disease"/>
            <person name="Wu L."/>
            <person name="Ma J."/>
        </authorList>
    </citation>
    <scope>NUCLEOTIDE SEQUENCE [LARGE SCALE GENOMIC DNA]</scope>
    <source>
        <strain evidence="5">CCM 7044</strain>
    </source>
</reference>
<dbReference type="InterPro" id="IPR011234">
    <property type="entry name" value="Fumarylacetoacetase-like_C"/>
</dbReference>
<evidence type="ECO:0000259" key="3">
    <source>
        <dbReference type="Pfam" id="PF01557"/>
    </source>
</evidence>
<keyword evidence="2" id="KW-0479">Metal-binding</keyword>
<organism evidence="4 5">
    <name type="scientific">Promicromonospora vindobonensis</name>
    <dbReference type="NCBI Taxonomy" id="195748"/>
    <lineage>
        <taxon>Bacteria</taxon>
        <taxon>Bacillati</taxon>
        <taxon>Actinomycetota</taxon>
        <taxon>Actinomycetes</taxon>
        <taxon>Micrococcales</taxon>
        <taxon>Promicromonosporaceae</taxon>
        <taxon>Promicromonospora</taxon>
    </lineage>
</organism>
<dbReference type="InterPro" id="IPR036663">
    <property type="entry name" value="Fumarylacetoacetase_C_sf"/>
</dbReference>
<evidence type="ECO:0000313" key="4">
    <source>
        <dbReference type="EMBL" id="MFD2797030.1"/>
    </source>
</evidence>
<dbReference type="EMBL" id="JBHUOG010000002">
    <property type="protein sequence ID" value="MFD2797030.1"/>
    <property type="molecule type" value="Genomic_DNA"/>
</dbReference>
<dbReference type="Proteomes" id="UP001597479">
    <property type="component" value="Unassembled WGS sequence"/>
</dbReference>
<protein>
    <submittedName>
        <fullName evidence="4">Fumarylacetoacetate hydrolase family protein</fullName>
    </submittedName>
</protein>
<name>A0ABW5W2D2_9MICO</name>
<dbReference type="PANTHER" id="PTHR42796">
    <property type="entry name" value="FUMARYLACETOACETATE HYDROLASE DOMAIN-CONTAINING PROTEIN 2A-RELATED"/>
    <property type="match status" value="1"/>
</dbReference>
<feature type="domain" description="Fumarylacetoacetase-like C-terminal" evidence="3">
    <location>
        <begin position="74"/>
        <end position="279"/>
    </location>
</feature>
<evidence type="ECO:0000313" key="5">
    <source>
        <dbReference type="Proteomes" id="UP001597479"/>
    </source>
</evidence>
<gene>
    <name evidence="4" type="ORF">ACFS27_25965</name>
</gene>
<dbReference type="PANTHER" id="PTHR42796:SF4">
    <property type="entry name" value="FUMARYLACETOACETATE HYDROLASE DOMAIN-CONTAINING PROTEIN 2A"/>
    <property type="match status" value="1"/>
</dbReference>
<keyword evidence="5" id="KW-1185">Reference proteome</keyword>
<dbReference type="Pfam" id="PF01557">
    <property type="entry name" value="FAA_hydrolase"/>
    <property type="match status" value="1"/>
</dbReference>